<feature type="region of interest" description="Disordered" evidence="1">
    <location>
        <begin position="18"/>
        <end position="88"/>
    </location>
</feature>
<evidence type="ECO:0000256" key="2">
    <source>
        <dbReference type="SAM" id="SignalP"/>
    </source>
</evidence>
<keyword evidence="2" id="KW-0732">Signal</keyword>
<feature type="signal peptide" evidence="2">
    <location>
        <begin position="1"/>
        <end position="16"/>
    </location>
</feature>
<proteinExistence type="predicted"/>
<feature type="chain" id="PRO_5014772908" evidence="2">
    <location>
        <begin position="17"/>
        <end position="170"/>
    </location>
</feature>
<dbReference type="EMBL" id="GGFL01008411">
    <property type="protein sequence ID" value="MBW72589.1"/>
    <property type="molecule type" value="Transcribed_RNA"/>
</dbReference>
<feature type="compositionally biased region" description="Basic residues" evidence="1">
    <location>
        <begin position="69"/>
        <end position="81"/>
    </location>
</feature>
<evidence type="ECO:0000313" key="3">
    <source>
        <dbReference type="EMBL" id="MBW72589.1"/>
    </source>
</evidence>
<accession>A0A2M4D4W7</accession>
<protein>
    <submittedName>
        <fullName evidence="3">Putative secreted protein</fullName>
    </submittedName>
</protein>
<reference evidence="3" key="1">
    <citation type="submission" date="2018-01" db="EMBL/GenBank/DDBJ databases">
        <title>An insight into the sialome of Amazonian anophelines.</title>
        <authorList>
            <person name="Ribeiro J.M."/>
            <person name="Scarpassa V."/>
            <person name="Calvo E."/>
        </authorList>
    </citation>
    <scope>NUCLEOTIDE SEQUENCE</scope>
</reference>
<dbReference type="AlphaFoldDB" id="A0A2M4D4W7"/>
<sequence length="170" mass="19312">MTIVLLILRRIGRVLSLHSPREHQGRNSKTRGRRKTHKPYGNKNVTRAPSSREGMVRSCPRTSRQLLSTHHRKPVRNHHRYSNSSSGQATTTIRIVTANIDRSRIGPDRTNPQNHHYHQTAISVVTILVYQPPGKAERRLVRRSTIPVTTTPSLLPPLAAPVHRPTTHPR</sequence>
<organism evidence="3">
    <name type="scientific">Anopheles darlingi</name>
    <name type="common">Mosquito</name>
    <dbReference type="NCBI Taxonomy" id="43151"/>
    <lineage>
        <taxon>Eukaryota</taxon>
        <taxon>Metazoa</taxon>
        <taxon>Ecdysozoa</taxon>
        <taxon>Arthropoda</taxon>
        <taxon>Hexapoda</taxon>
        <taxon>Insecta</taxon>
        <taxon>Pterygota</taxon>
        <taxon>Neoptera</taxon>
        <taxon>Endopterygota</taxon>
        <taxon>Diptera</taxon>
        <taxon>Nematocera</taxon>
        <taxon>Culicoidea</taxon>
        <taxon>Culicidae</taxon>
        <taxon>Anophelinae</taxon>
        <taxon>Anopheles</taxon>
    </lineage>
</organism>
<name>A0A2M4D4W7_ANODA</name>
<feature type="compositionally biased region" description="Basic residues" evidence="1">
    <location>
        <begin position="26"/>
        <end position="40"/>
    </location>
</feature>
<evidence type="ECO:0000256" key="1">
    <source>
        <dbReference type="SAM" id="MobiDB-lite"/>
    </source>
</evidence>